<evidence type="ECO:0000313" key="2">
    <source>
        <dbReference type="EMBL" id="MBF5027981.1"/>
    </source>
</evidence>
<sequence length="255" mass="28593">MKFTFLGTGTSQGVPVIGCSCHVCSSTDPKDLRLRSAAMLSSEDDKNLLIDCGPDFREQMLALGAEHLEAIVLTHEHNDHVIGLDDVRPLIFKSRRDMPIYAHSRVHAELKVRFPYAFAQERYPGAPSFELFPIEQNALEIGPFTLLPLPVLHYTLPIFGFRIKNLAYITDASSIPEATLSKLEGLDYLIINCIRKSQAHPAHFVLEDLLPVIERIAPARALLTHISHQFGVHEEENALLPSHIQLAYDGQEIHF</sequence>
<protein>
    <submittedName>
        <fullName evidence="2">MBL fold metallo-hydrolase</fullName>
    </submittedName>
</protein>
<dbReference type="CDD" id="cd16279">
    <property type="entry name" value="metallo-hydrolase-like_MBL-fold"/>
    <property type="match status" value="1"/>
</dbReference>
<name>A0A931E8X9_9FLAO</name>
<dbReference type="SUPFAM" id="SSF56281">
    <property type="entry name" value="Metallo-hydrolase/oxidoreductase"/>
    <property type="match status" value="1"/>
</dbReference>
<reference evidence="2" key="1">
    <citation type="submission" date="2020-11" db="EMBL/GenBank/DDBJ databases">
        <title>Genome seq and assembly of Planobacterium sp.</title>
        <authorList>
            <person name="Chhetri G."/>
        </authorList>
    </citation>
    <scope>NUCLEOTIDE SEQUENCE</scope>
    <source>
        <strain evidence="2">GCR5</strain>
    </source>
</reference>
<dbReference type="PANTHER" id="PTHR42663">
    <property type="entry name" value="HYDROLASE C777.06C-RELATED-RELATED"/>
    <property type="match status" value="1"/>
</dbReference>
<dbReference type="Proteomes" id="UP000694480">
    <property type="component" value="Unassembled WGS sequence"/>
</dbReference>
<proteinExistence type="predicted"/>
<evidence type="ECO:0000313" key="3">
    <source>
        <dbReference type="Proteomes" id="UP000694480"/>
    </source>
</evidence>
<dbReference type="Pfam" id="PF12706">
    <property type="entry name" value="Lactamase_B_2"/>
    <property type="match status" value="1"/>
</dbReference>
<dbReference type="PROSITE" id="PS51257">
    <property type="entry name" value="PROKAR_LIPOPROTEIN"/>
    <property type="match status" value="1"/>
</dbReference>
<dbReference type="InterPro" id="IPR036866">
    <property type="entry name" value="RibonucZ/Hydroxyglut_hydro"/>
</dbReference>
<evidence type="ECO:0000259" key="1">
    <source>
        <dbReference type="SMART" id="SM00849"/>
    </source>
</evidence>
<comment type="caution">
    <text evidence="2">The sequence shown here is derived from an EMBL/GenBank/DDBJ whole genome shotgun (WGS) entry which is preliminary data.</text>
</comment>
<dbReference type="RefSeq" id="WP_194739907.1">
    <property type="nucleotide sequence ID" value="NZ_JADKYY010000013.1"/>
</dbReference>
<keyword evidence="3" id="KW-1185">Reference proteome</keyword>
<dbReference type="SMART" id="SM00849">
    <property type="entry name" value="Lactamase_B"/>
    <property type="match status" value="1"/>
</dbReference>
<dbReference type="Gene3D" id="3.60.15.10">
    <property type="entry name" value="Ribonuclease Z/Hydroxyacylglutathione hydrolase-like"/>
    <property type="match status" value="1"/>
</dbReference>
<accession>A0A931E8X9</accession>
<dbReference type="AlphaFoldDB" id="A0A931E8X9"/>
<dbReference type="EMBL" id="JADKYY010000013">
    <property type="protein sequence ID" value="MBF5027981.1"/>
    <property type="molecule type" value="Genomic_DNA"/>
</dbReference>
<dbReference type="InterPro" id="IPR001279">
    <property type="entry name" value="Metallo-B-lactamas"/>
</dbReference>
<feature type="domain" description="Metallo-beta-lactamase" evidence="1">
    <location>
        <begin position="34"/>
        <end position="220"/>
    </location>
</feature>
<dbReference type="PANTHER" id="PTHR42663:SF6">
    <property type="entry name" value="HYDROLASE C777.06C-RELATED"/>
    <property type="match status" value="1"/>
</dbReference>
<organism evidence="2 3">
    <name type="scientific">Planobacterium oryzisoli</name>
    <dbReference type="NCBI Taxonomy" id="2771435"/>
    <lineage>
        <taxon>Bacteria</taxon>
        <taxon>Pseudomonadati</taxon>
        <taxon>Bacteroidota</taxon>
        <taxon>Flavobacteriia</taxon>
        <taxon>Flavobacteriales</taxon>
        <taxon>Weeksellaceae</taxon>
        <taxon>Chryseobacterium group</taxon>
        <taxon>Chryseobacterium</taxon>
    </lineage>
</organism>
<gene>
    <name evidence="2" type="ORF">IC612_09245</name>
</gene>